<organism evidence="10">
    <name type="scientific">Actinomyces succiniciruminis</name>
    <dbReference type="NCBI Taxonomy" id="1522002"/>
    <lineage>
        <taxon>Bacteria</taxon>
        <taxon>Bacillati</taxon>
        <taxon>Actinomycetota</taxon>
        <taxon>Actinomycetes</taxon>
        <taxon>Actinomycetales</taxon>
        <taxon>Actinomycetaceae</taxon>
        <taxon>Actinomyces</taxon>
    </lineage>
</organism>
<keyword evidence="4" id="KW-0067">ATP-binding</keyword>
<dbReference type="Pfam" id="PF02661">
    <property type="entry name" value="Fic"/>
    <property type="match status" value="1"/>
</dbReference>
<proteinExistence type="predicted"/>
<dbReference type="SUPFAM" id="SSF140931">
    <property type="entry name" value="Fic-like"/>
    <property type="match status" value="1"/>
</dbReference>
<keyword evidence="3" id="KW-0547">Nucleotide-binding</keyword>
<dbReference type="PANTHER" id="PTHR39560:SF1">
    <property type="entry name" value="PROTEIN ADENYLYLTRANSFERASE FIC-RELATED"/>
    <property type="match status" value="1"/>
</dbReference>
<evidence type="ECO:0000259" key="9">
    <source>
        <dbReference type="PROSITE" id="PS51459"/>
    </source>
</evidence>
<evidence type="ECO:0000256" key="2">
    <source>
        <dbReference type="ARBA" id="ARBA00022695"/>
    </source>
</evidence>
<dbReference type="GO" id="GO:0070733">
    <property type="term" value="F:AMPylase activity"/>
    <property type="evidence" value="ECO:0007669"/>
    <property type="project" value="UniProtKB-EC"/>
</dbReference>
<dbReference type="EC" id="2.7.7.108" evidence="5"/>
<dbReference type="PANTHER" id="PTHR39560">
    <property type="entry name" value="PROTEIN ADENYLYLTRANSFERASE FIC-RELATED"/>
    <property type="match status" value="1"/>
</dbReference>
<dbReference type="EMBL" id="LK995489">
    <property type="protein sequence ID" value="CED90944.1"/>
    <property type="molecule type" value="Genomic_DNA"/>
</dbReference>
<feature type="compositionally biased region" description="Basic and acidic residues" evidence="8">
    <location>
        <begin position="204"/>
        <end position="217"/>
    </location>
</feature>
<dbReference type="PROSITE" id="PS51459">
    <property type="entry name" value="FIDO"/>
    <property type="match status" value="1"/>
</dbReference>
<evidence type="ECO:0000256" key="3">
    <source>
        <dbReference type="ARBA" id="ARBA00022741"/>
    </source>
</evidence>
<accession>A0A1L7RNR1</accession>
<protein>
    <recommendedName>
        <fullName evidence="5">protein adenylyltransferase</fullName>
        <ecNumber evidence="5">2.7.7.108</ecNumber>
    </recommendedName>
</protein>
<feature type="region of interest" description="Disordered" evidence="8">
    <location>
        <begin position="203"/>
        <end position="264"/>
    </location>
</feature>
<keyword evidence="2" id="KW-0548">Nucleotidyltransferase</keyword>
<evidence type="ECO:0000256" key="8">
    <source>
        <dbReference type="SAM" id="MobiDB-lite"/>
    </source>
</evidence>
<reference evidence="10" key="1">
    <citation type="submission" date="2014-07" db="EMBL/GenBank/DDBJ databases">
        <authorList>
            <person name="Zhang J.E."/>
            <person name="Yang H."/>
            <person name="Guo J."/>
            <person name="Deng Z."/>
            <person name="Luo H."/>
            <person name="Luo M."/>
            <person name="Zhao B."/>
        </authorList>
    </citation>
    <scope>NUCLEOTIDE SEQUENCE</scope>
    <source>
        <strain evidence="10">AM4</strain>
    </source>
</reference>
<evidence type="ECO:0000256" key="4">
    <source>
        <dbReference type="ARBA" id="ARBA00022840"/>
    </source>
</evidence>
<gene>
    <name evidence="10" type="ORF">AAM4_1112</name>
</gene>
<comment type="catalytic activity">
    <reaction evidence="6">
        <text>L-threonyl-[protein] + ATP = 3-O-(5'-adenylyl)-L-threonyl-[protein] + diphosphate</text>
        <dbReference type="Rhea" id="RHEA:54292"/>
        <dbReference type="Rhea" id="RHEA-COMP:11060"/>
        <dbReference type="Rhea" id="RHEA-COMP:13847"/>
        <dbReference type="ChEBI" id="CHEBI:30013"/>
        <dbReference type="ChEBI" id="CHEBI:30616"/>
        <dbReference type="ChEBI" id="CHEBI:33019"/>
        <dbReference type="ChEBI" id="CHEBI:138113"/>
        <dbReference type="EC" id="2.7.7.108"/>
    </reaction>
</comment>
<dbReference type="RefSeq" id="WP_210579682.1">
    <property type="nucleotide sequence ID" value="NZ_LK995489.1"/>
</dbReference>
<keyword evidence="1" id="KW-0808">Transferase</keyword>
<dbReference type="Gene3D" id="1.10.3290.10">
    <property type="entry name" value="Fido-like domain"/>
    <property type="match status" value="1"/>
</dbReference>
<dbReference type="GO" id="GO:0051302">
    <property type="term" value="P:regulation of cell division"/>
    <property type="evidence" value="ECO:0007669"/>
    <property type="project" value="TreeGrafter"/>
</dbReference>
<dbReference type="InterPro" id="IPR036597">
    <property type="entry name" value="Fido-like_dom_sf"/>
</dbReference>
<evidence type="ECO:0000256" key="1">
    <source>
        <dbReference type="ARBA" id="ARBA00022679"/>
    </source>
</evidence>
<evidence type="ECO:0000256" key="6">
    <source>
        <dbReference type="ARBA" id="ARBA00047939"/>
    </source>
</evidence>
<evidence type="ECO:0000313" key="10">
    <source>
        <dbReference type="EMBL" id="CED90944.1"/>
    </source>
</evidence>
<feature type="domain" description="Fido" evidence="9">
    <location>
        <begin position="54"/>
        <end position="199"/>
    </location>
</feature>
<evidence type="ECO:0000256" key="7">
    <source>
        <dbReference type="ARBA" id="ARBA00048696"/>
    </source>
</evidence>
<sequence>MASTKFIDPYLDPETGLLRNKVGAQTKVALDEAEGDLSFARLVQLMDHPVKPTGDLDELRAIHHHLFQDVYHWAGELRTVDIRKNVEGAQFFLPVSMIGRAAGYVEAELRADNELRGMSREQFIDRLAYHYDQLNYVHPFREGNGRTQRVFWNRVARDAGWQLDWRGVHGATNDQASRAASEQRDFGPLREMFDQIVSEAAPQGERDAAWRAAERARLSFPTSATEAARQPQSGPSSTPQARTTMHMPGQKHREPSNGRPGLSR</sequence>
<feature type="compositionally biased region" description="Polar residues" evidence="8">
    <location>
        <begin position="220"/>
        <end position="243"/>
    </location>
</feature>
<dbReference type="AlphaFoldDB" id="A0A1L7RNR1"/>
<dbReference type="GO" id="GO:0005524">
    <property type="term" value="F:ATP binding"/>
    <property type="evidence" value="ECO:0007669"/>
    <property type="project" value="UniProtKB-KW"/>
</dbReference>
<name>A0A1L7RNR1_9ACTO</name>
<evidence type="ECO:0000256" key="5">
    <source>
        <dbReference type="ARBA" id="ARBA00034531"/>
    </source>
</evidence>
<dbReference type="InterPro" id="IPR003812">
    <property type="entry name" value="Fido"/>
</dbReference>
<comment type="catalytic activity">
    <reaction evidence="7">
        <text>L-tyrosyl-[protein] + ATP = O-(5'-adenylyl)-L-tyrosyl-[protein] + diphosphate</text>
        <dbReference type="Rhea" id="RHEA:54288"/>
        <dbReference type="Rhea" id="RHEA-COMP:10136"/>
        <dbReference type="Rhea" id="RHEA-COMP:13846"/>
        <dbReference type="ChEBI" id="CHEBI:30616"/>
        <dbReference type="ChEBI" id="CHEBI:33019"/>
        <dbReference type="ChEBI" id="CHEBI:46858"/>
        <dbReference type="ChEBI" id="CHEBI:83624"/>
        <dbReference type="EC" id="2.7.7.108"/>
    </reaction>
</comment>